<reference evidence="2 3" key="1">
    <citation type="submission" date="2023-07" db="EMBL/GenBank/DDBJ databases">
        <title>Genomic Encyclopedia of Type Strains, Phase IV (KMG-IV): sequencing the most valuable type-strain genomes for metagenomic binning, comparative biology and taxonomic classification.</title>
        <authorList>
            <person name="Goeker M."/>
        </authorList>
    </citation>
    <scope>NUCLEOTIDE SEQUENCE [LARGE SCALE GENOMIC DNA]</scope>
    <source>
        <strain evidence="2 3">DSM 9768</strain>
    </source>
</reference>
<feature type="domain" description="Restriction endonuclease type II-like" evidence="1">
    <location>
        <begin position="39"/>
        <end position="129"/>
    </location>
</feature>
<name>A0ABU0A388_9BACI</name>
<dbReference type="Pfam" id="PF18741">
    <property type="entry name" value="MTES_1575"/>
    <property type="match status" value="1"/>
</dbReference>
<keyword evidence="3" id="KW-1185">Reference proteome</keyword>
<sequence length="133" mass="15848">MDYFIFFSLLLFPLILALKYDYTKPEHDKERYKCQSPIESRLYEALKRNGYPVSTQVREGPYSIDIALRGARIAIECDGKDYHSSPSQKERDRKRDAFLRRRGWKVLRFSGKRIYRDLNGILARIEKEIIKKL</sequence>
<keyword evidence="2" id="KW-0255">Endonuclease</keyword>
<dbReference type="Proteomes" id="UP001230005">
    <property type="component" value="Unassembled WGS sequence"/>
</dbReference>
<evidence type="ECO:0000259" key="1">
    <source>
        <dbReference type="Pfam" id="PF18741"/>
    </source>
</evidence>
<protein>
    <submittedName>
        <fullName evidence="2">Very-short-patch-repair endonuclease</fullName>
    </submittedName>
</protein>
<comment type="caution">
    <text evidence="2">The sequence shown here is derived from an EMBL/GenBank/DDBJ whole genome shotgun (WGS) entry which is preliminary data.</text>
</comment>
<evidence type="ECO:0000313" key="3">
    <source>
        <dbReference type="Proteomes" id="UP001230005"/>
    </source>
</evidence>
<dbReference type="InterPro" id="IPR011335">
    <property type="entry name" value="Restrct_endonuc-II-like"/>
</dbReference>
<evidence type="ECO:0000313" key="2">
    <source>
        <dbReference type="EMBL" id="MDQ0257954.1"/>
    </source>
</evidence>
<proteinExistence type="predicted"/>
<dbReference type="PANTHER" id="PTHR38590">
    <property type="entry name" value="BLL0828 PROTEIN"/>
    <property type="match status" value="1"/>
</dbReference>
<organism evidence="2 3">
    <name type="scientific">Evansella vedderi</name>
    <dbReference type="NCBI Taxonomy" id="38282"/>
    <lineage>
        <taxon>Bacteria</taxon>
        <taxon>Bacillati</taxon>
        <taxon>Bacillota</taxon>
        <taxon>Bacilli</taxon>
        <taxon>Bacillales</taxon>
        <taxon>Bacillaceae</taxon>
        <taxon>Evansella</taxon>
    </lineage>
</organism>
<gene>
    <name evidence="2" type="ORF">J2S74_005417</name>
</gene>
<dbReference type="Gene3D" id="3.40.960.10">
    <property type="entry name" value="VSR Endonuclease"/>
    <property type="match status" value="1"/>
</dbReference>
<dbReference type="GO" id="GO:0004519">
    <property type="term" value="F:endonuclease activity"/>
    <property type="evidence" value="ECO:0007669"/>
    <property type="project" value="UniProtKB-KW"/>
</dbReference>
<keyword evidence="2" id="KW-0540">Nuclease</keyword>
<dbReference type="InterPro" id="IPR047216">
    <property type="entry name" value="Endonuclease_DUF559_bact"/>
</dbReference>
<dbReference type="PANTHER" id="PTHR38590:SF1">
    <property type="entry name" value="BLL0828 PROTEIN"/>
    <property type="match status" value="1"/>
</dbReference>
<dbReference type="SUPFAM" id="SSF52980">
    <property type="entry name" value="Restriction endonuclease-like"/>
    <property type="match status" value="1"/>
</dbReference>
<dbReference type="EMBL" id="JAUSUG010000038">
    <property type="protein sequence ID" value="MDQ0257954.1"/>
    <property type="molecule type" value="Genomic_DNA"/>
</dbReference>
<accession>A0ABU0A388</accession>
<dbReference type="RefSeq" id="WP_307332492.1">
    <property type="nucleotide sequence ID" value="NZ_JAUSUG010000038.1"/>
</dbReference>
<keyword evidence="2" id="KW-0378">Hydrolase</keyword>
<dbReference type="InterPro" id="IPR049468">
    <property type="entry name" value="Restrct_endonuc-II-like_dom"/>
</dbReference>